<dbReference type="InterPro" id="IPR000595">
    <property type="entry name" value="cNMP-bd_dom"/>
</dbReference>
<evidence type="ECO:0000256" key="3">
    <source>
        <dbReference type="ARBA" id="ARBA00022692"/>
    </source>
</evidence>
<keyword evidence="3 9" id="KW-0812">Transmembrane</keyword>
<evidence type="ECO:0000256" key="2">
    <source>
        <dbReference type="ARBA" id="ARBA00010486"/>
    </source>
</evidence>
<keyword evidence="6 9" id="KW-0472">Membrane</keyword>
<dbReference type="PROSITE" id="PS50042">
    <property type="entry name" value="CNMP_BINDING_3"/>
    <property type="match status" value="1"/>
</dbReference>
<dbReference type="AlphaFoldDB" id="B8B3D3"/>
<keyword evidence="5" id="KW-0406">Ion transport</keyword>
<dbReference type="Gramene" id="BGIOSGA023025-TA">
    <property type="protein sequence ID" value="BGIOSGA023025-PA"/>
    <property type="gene ID" value="BGIOSGA023025"/>
</dbReference>
<feature type="transmembrane region" description="Helical" evidence="9">
    <location>
        <begin position="603"/>
        <end position="621"/>
    </location>
</feature>
<feature type="transmembrane region" description="Helical" evidence="9">
    <location>
        <begin position="81"/>
        <end position="101"/>
    </location>
</feature>
<keyword evidence="7" id="KW-0813">Transport</keyword>
<dbReference type="PANTHER" id="PTHR45651:SF61">
    <property type="entry name" value="OS06G0527100 PROTEIN"/>
    <property type="match status" value="1"/>
</dbReference>
<reference evidence="11 12" key="1">
    <citation type="journal article" date="2005" name="PLoS Biol.">
        <title>The genomes of Oryza sativa: a history of duplications.</title>
        <authorList>
            <person name="Yu J."/>
            <person name="Wang J."/>
            <person name="Lin W."/>
            <person name="Li S."/>
            <person name="Li H."/>
            <person name="Zhou J."/>
            <person name="Ni P."/>
            <person name="Dong W."/>
            <person name="Hu S."/>
            <person name="Zeng C."/>
            <person name="Zhang J."/>
            <person name="Zhang Y."/>
            <person name="Li R."/>
            <person name="Xu Z."/>
            <person name="Li S."/>
            <person name="Li X."/>
            <person name="Zheng H."/>
            <person name="Cong L."/>
            <person name="Lin L."/>
            <person name="Yin J."/>
            <person name="Geng J."/>
            <person name="Li G."/>
            <person name="Shi J."/>
            <person name="Liu J."/>
            <person name="Lv H."/>
            <person name="Li J."/>
            <person name="Wang J."/>
            <person name="Deng Y."/>
            <person name="Ran L."/>
            <person name="Shi X."/>
            <person name="Wang X."/>
            <person name="Wu Q."/>
            <person name="Li C."/>
            <person name="Ren X."/>
            <person name="Wang J."/>
            <person name="Wang X."/>
            <person name="Li D."/>
            <person name="Liu D."/>
            <person name="Zhang X."/>
            <person name="Ji Z."/>
            <person name="Zhao W."/>
            <person name="Sun Y."/>
            <person name="Zhang Z."/>
            <person name="Bao J."/>
            <person name="Han Y."/>
            <person name="Dong L."/>
            <person name="Ji J."/>
            <person name="Chen P."/>
            <person name="Wu S."/>
            <person name="Liu J."/>
            <person name="Xiao Y."/>
            <person name="Bu D."/>
            <person name="Tan J."/>
            <person name="Yang L."/>
            <person name="Ye C."/>
            <person name="Zhang J."/>
            <person name="Xu J."/>
            <person name="Zhou Y."/>
            <person name="Yu Y."/>
            <person name="Zhang B."/>
            <person name="Zhuang S."/>
            <person name="Wei H."/>
            <person name="Liu B."/>
            <person name="Lei M."/>
            <person name="Yu H."/>
            <person name="Li Y."/>
            <person name="Xu H."/>
            <person name="Wei S."/>
            <person name="He X."/>
            <person name="Fang L."/>
            <person name="Zhang Z."/>
            <person name="Zhang Y."/>
            <person name="Huang X."/>
            <person name="Su Z."/>
            <person name="Tong W."/>
            <person name="Li J."/>
            <person name="Tong Z."/>
            <person name="Li S."/>
            <person name="Ye J."/>
            <person name="Wang L."/>
            <person name="Fang L."/>
            <person name="Lei T."/>
            <person name="Chen C."/>
            <person name="Chen H."/>
            <person name="Xu Z."/>
            <person name="Li H."/>
            <person name="Huang H."/>
            <person name="Zhang F."/>
            <person name="Xu H."/>
            <person name="Li N."/>
            <person name="Zhao C."/>
            <person name="Li S."/>
            <person name="Dong L."/>
            <person name="Huang Y."/>
            <person name="Li L."/>
            <person name="Xi Y."/>
            <person name="Qi Q."/>
            <person name="Li W."/>
            <person name="Zhang B."/>
            <person name="Hu W."/>
            <person name="Zhang Y."/>
            <person name="Tian X."/>
            <person name="Jiao Y."/>
            <person name="Liang X."/>
            <person name="Jin J."/>
            <person name="Gao L."/>
            <person name="Zheng W."/>
            <person name="Hao B."/>
            <person name="Liu S."/>
            <person name="Wang W."/>
            <person name="Yuan L."/>
            <person name="Cao M."/>
            <person name="McDermott J."/>
            <person name="Samudrala R."/>
            <person name="Wang J."/>
            <person name="Wong G.K."/>
            <person name="Yang H."/>
        </authorList>
    </citation>
    <scope>NUCLEOTIDE SEQUENCE [LARGE SCALE GENOMIC DNA]</scope>
    <source>
        <strain evidence="12">cv. 93-11</strain>
    </source>
</reference>
<evidence type="ECO:0000256" key="1">
    <source>
        <dbReference type="ARBA" id="ARBA00004127"/>
    </source>
</evidence>
<evidence type="ECO:0000256" key="7">
    <source>
        <dbReference type="ARBA" id="ARBA00023286"/>
    </source>
</evidence>
<dbReference type="EMBL" id="CM000131">
    <property type="protein sequence ID" value="EEC80737.1"/>
    <property type="molecule type" value="Genomic_DNA"/>
</dbReference>
<evidence type="ECO:0000256" key="6">
    <source>
        <dbReference type="ARBA" id="ARBA00023136"/>
    </source>
</evidence>
<dbReference type="CDD" id="cd00038">
    <property type="entry name" value="CAP_ED"/>
    <property type="match status" value="1"/>
</dbReference>
<dbReference type="HOGENOM" id="CLU_013069_3_0_1"/>
<protein>
    <recommendedName>
        <fullName evidence="10">Cyclic nucleotide-binding domain-containing protein</fullName>
    </recommendedName>
</protein>
<evidence type="ECO:0000313" key="11">
    <source>
        <dbReference type="EMBL" id="EEC80737.1"/>
    </source>
</evidence>
<keyword evidence="4 9" id="KW-1133">Transmembrane helix</keyword>
<dbReference type="Gene3D" id="1.10.287.630">
    <property type="entry name" value="Helix hairpin bin"/>
    <property type="match status" value="1"/>
</dbReference>
<proteinExistence type="inferred from homology"/>
<feature type="domain" description="Cyclic nucleotide-binding" evidence="10">
    <location>
        <begin position="735"/>
        <end position="819"/>
    </location>
</feature>
<dbReference type="PANTHER" id="PTHR45651">
    <property type="entry name" value="CYCLIC NUCLEOTIDE-GATED ION CHANNEL 15-RELATED-RELATED"/>
    <property type="match status" value="1"/>
</dbReference>
<sequence length="964" mass="111146">MMMGREDKYVRFEDWRSEQSVMSPRRHNALSSLKERTAGVFAFLGNLVHSETLKRSVLHERKLTTRTLHPQGPFLQSWNKIFVLSCIFAVSVDPLFFYIPVINDNNTCWYLDKKLEITASVLRFFTDIFYILHIIFQFRTGYIASSLTTFGRGVLVEDRYAIAKRYLSTYFLIDVFAVLPLPQVVILVVLPNLGGSEVTKAKNILMFIVICQYVPRLIRIRPLYLQITRSAGVITETPWAGAVLNLLIYLLASHDWRSKQSVMSLRRHNALSSLKERTAGIFAFLGNLVHSESLERSVLHEMKLTTGTLHPQGPFLQSWNKIFVLSCIFAVSVDPLFFYIPVINENNTCWYLDKKLEITASVLRFFTDIFYILHIIFQFRTGYIASSPTTFDRGVLVEDRYAIAKRYLSTYFLIDVFAVLPLPQVVILVVLPNLRSSEVAKAKNILMFIVLCQYVPRLIRIRPLYLQITRSAGVITETPWPGAVLILLIYLLASHVLGALWYLLSIERKDACWRDVCRNNSTGCNQAYLYCGDKENIFLQTACLPINSNNIDPNFGIYVPALNNVSQSTDFLAKLFYCVCWGLQNLSSRGQNLKTSTYAWENLFALFVSISGLVLFALLIANVQGYETKDMEPCARFRVFIPIPFGDKTSIILTYLQSAHLREEEMRVKSRDTDQWMSYRLLPENLKERIRRHEKYRWHQTSGVDEELLLMNLPKDLRRAIKRHLCLSLLMRVPMFENMDDQLLNALCDRLKPVLYTEGSCIIREEDPVNEMLFIMRGNLMSMTTNGGRTGFFNSDVLKGGDFCGEELLTWALDPTSVSSLPSSTRTVKTMSEVEAFALRAEDLKFVATQFRRLHSKQLQHTFKFYSQHWRTWAACFIQAAWHRYCRKKIEDSLREKEKRLQFAIVNDGATTLSFRAAIYASRFAGNMMRILRRNATRKARLKESVPARLLQKPAEPNFAAEEQ</sequence>
<feature type="transmembrane region" description="Helical" evidence="9">
    <location>
        <begin position="411"/>
        <end position="432"/>
    </location>
</feature>
<evidence type="ECO:0000259" key="10">
    <source>
        <dbReference type="PROSITE" id="PS50042"/>
    </source>
</evidence>
<comment type="subcellular location">
    <subcellularLocation>
        <location evidence="1">Endomembrane system</location>
        <topology evidence="1">Multi-pass membrane protein</topology>
    </subcellularLocation>
</comment>
<dbReference type="SMART" id="SM00100">
    <property type="entry name" value="cNMP"/>
    <property type="match status" value="1"/>
</dbReference>
<organism evidence="11 12">
    <name type="scientific">Oryza sativa subsp. indica</name>
    <name type="common">Rice</name>
    <dbReference type="NCBI Taxonomy" id="39946"/>
    <lineage>
        <taxon>Eukaryota</taxon>
        <taxon>Viridiplantae</taxon>
        <taxon>Streptophyta</taxon>
        <taxon>Embryophyta</taxon>
        <taxon>Tracheophyta</taxon>
        <taxon>Spermatophyta</taxon>
        <taxon>Magnoliopsida</taxon>
        <taxon>Liliopsida</taxon>
        <taxon>Poales</taxon>
        <taxon>Poaceae</taxon>
        <taxon>BOP clade</taxon>
        <taxon>Oryzoideae</taxon>
        <taxon>Oryzeae</taxon>
        <taxon>Oryzinae</taxon>
        <taxon>Oryza</taxon>
        <taxon>Oryza sativa</taxon>
    </lineage>
</organism>
<dbReference type="Proteomes" id="UP000007015">
    <property type="component" value="Chromosome 6"/>
</dbReference>
<feature type="transmembrane region" description="Helical" evidence="9">
    <location>
        <begin position="361"/>
        <end position="379"/>
    </location>
</feature>
<keyword evidence="7" id="KW-1071">Ligand-gated ion channel</keyword>
<evidence type="ECO:0000256" key="5">
    <source>
        <dbReference type="ARBA" id="ARBA00023065"/>
    </source>
</evidence>
<dbReference type="InterPro" id="IPR014710">
    <property type="entry name" value="RmlC-like_jellyroll"/>
</dbReference>
<dbReference type="OMA" id="FYLMHMG"/>
<keyword evidence="8" id="KW-0407">Ion channel</keyword>
<dbReference type="SUPFAM" id="SSF81324">
    <property type="entry name" value="Voltage-gated potassium channels"/>
    <property type="match status" value="2"/>
</dbReference>
<name>B8B3D3_ORYSI</name>
<feature type="transmembrane region" description="Helical" evidence="9">
    <location>
        <begin position="230"/>
        <end position="252"/>
    </location>
</feature>
<gene>
    <name evidence="11" type="ORF">OsI_23212</name>
</gene>
<dbReference type="STRING" id="39946.B8B3D3"/>
<evidence type="ECO:0000313" key="12">
    <source>
        <dbReference type="Proteomes" id="UP000007015"/>
    </source>
</evidence>
<feature type="transmembrane region" description="Helical" evidence="9">
    <location>
        <begin position="322"/>
        <end position="340"/>
    </location>
</feature>
<keyword evidence="12" id="KW-1185">Reference proteome</keyword>
<dbReference type="SUPFAM" id="SSF51206">
    <property type="entry name" value="cAMP-binding domain-like"/>
    <property type="match status" value="1"/>
</dbReference>
<dbReference type="GO" id="GO:0034220">
    <property type="term" value="P:monoatomic ion transmembrane transport"/>
    <property type="evidence" value="ECO:0007669"/>
    <property type="project" value="UniProtKB-KW"/>
</dbReference>
<dbReference type="InterPro" id="IPR018490">
    <property type="entry name" value="cNMP-bd_dom_sf"/>
</dbReference>
<comment type="similarity">
    <text evidence="2">Belongs to the cyclic nucleotide-gated cation channel (TC 1.A.1.5) family.</text>
</comment>
<evidence type="ECO:0000256" key="4">
    <source>
        <dbReference type="ARBA" id="ARBA00022989"/>
    </source>
</evidence>
<accession>B8B3D3</accession>
<dbReference type="Gene3D" id="2.60.120.10">
    <property type="entry name" value="Jelly Rolls"/>
    <property type="match status" value="1"/>
</dbReference>
<dbReference type="GO" id="GO:0012505">
    <property type="term" value="C:endomembrane system"/>
    <property type="evidence" value="ECO:0007669"/>
    <property type="project" value="UniProtKB-SubCell"/>
</dbReference>
<feature type="transmembrane region" description="Helical" evidence="9">
    <location>
        <begin position="482"/>
        <end position="504"/>
    </location>
</feature>
<evidence type="ECO:0000256" key="8">
    <source>
        <dbReference type="ARBA" id="ARBA00023303"/>
    </source>
</evidence>
<feature type="transmembrane region" description="Helical" evidence="9">
    <location>
        <begin position="169"/>
        <end position="189"/>
    </location>
</feature>
<evidence type="ECO:0000256" key="9">
    <source>
        <dbReference type="SAM" id="Phobius"/>
    </source>
</evidence>
<dbReference type="FunFam" id="2.60.120.10:FF:000024">
    <property type="entry name" value="Cyclic nucleotide-gated ion channel 1"/>
    <property type="match status" value="1"/>
</dbReference>